<protein>
    <submittedName>
        <fullName evidence="2">Uncharacterized protein</fullName>
    </submittedName>
</protein>
<comment type="caution">
    <text evidence="2">The sequence shown here is derived from an EMBL/GenBank/DDBJ whole genome shotgun (WGS) entry which is preliminary data.</text>
</comment>
<proteinExistence type="predicted"/>
<dbReference type="AlphaFoldDB" id="A0A5B7G6C0"/>
<feature type="compositionally biased region" description="Polar residues" evidence="1">
    <location>
        <begin position="63"/>
        <end position="80"/>
    </location>
</feature>
<sequence length="80" mass="9311">MWMTFSFMIRGHKDRDGCSEQVEVKRGSLQMNNNTSLRYSLAVVTTFERIRIRMDNKVKKVRTTNLPNDPPVHSSTHSNN</sequence>
<gene>
    <name evidence="2" type="ORF">E2C01_046982</name>
</gene>
<dbReference type="EMBL" id="VSRR010011379">
    <property type="protein sequence ID" value="MPC53097.1"/>
    <property type="molecule type" value="Genomic_DNA"/>
</dbReference>
<organism evidence="2 3">
    <name type="scientific">Portunus trituberculatus</name>
    <name type="common">Swimming crab</name>
    <name type="synonym">Neptunus trituberculatus</name>
    <dbReference type="NCBI Taxonomy" id="210409"/>
    <lineage>
        <taxon>Eukaryota</taxon>
        <taxon>Metazoa</taxon>
        <taxon>Ecdysozoa</taxon>
        <taxon>Arthropoda</taxon>
        <taxon>Crustacea</taxon>
        <taxon>Multicrustacea</taxon>
        <taxon>Malacostraca</taxon>
        <taxon>Eumalacostraca</taxon>
        <taxon>Eucarida</taxon>
        <taxon>Decapoda</taxon>
        <taxon>Pleocyemata</taxon>
        <taxon>Brachyura</taxon>
        <taxon>Eubrachyura</taxon>
        <taxon>Portunoidea</taxon>
        <taxon>Portunidae</taxon>
        <taxon>Portuninae</taxon>
        <taxon>Portunus</taxon>
    </lineage>
</organism>
<reference evidence="2 3" key="1">
    <citation type="submission" date="2019-05" db="EMBL/GenBank/DDBJ databases">
        <title>Another draft genome of Portunus trituberculatus and its Hox gene families provides insights of decapod evolution.</title>
        <authorList>
            <person name="Jeong J.-H."/>
            <person name="Song I."/>
            <person name="Kim S."/>
            <person name="Choi T."/>
            <person name="Kim D."/>
            <person name="Ryu S."/>
            <person name="Kim W."/>
        </authorList>
    </citation>
    <scope>NUCLEOTIDE SEQUENCE [LARGE SCALE GENOMIC DNA]</scope>
    <source>
        <tissue evidence="2">Muscle</tissue>
    </source>
</reference>
<accession>A0A5B7G6C0</accession>
<evidence type="ECO:0000256" key="1">
    <source>
        <dbReference type="SAM" id="MobiDB-lite"/>
    </source>
</evidence>
<dbReference type="Proteomes" id="UP000324222">
    <property type="component" value="Unassembled WGS sequence"/>
</dbReference>
<name>A0A5B7G6C0_PORTR</name>
<evidence type="ECO:0000313" key="2">
    <source>
        <dbReference type="EMBL" id="MPC53097.1"/>
    </source>
</evidence>
<keyword evidence="3" id="KW-1185">Reference proteome</keyword>
<feature type="region of interest" description="Disordered" evidence="1">
    <location>
        <begin position="61"/>
        <end position="80"/>
    </location>
</feature>
<evidence type="ECO:0000313" key="3">
    <source>
        <dbReference type="Proteomes" id="UP000324222"/>
    </source>
</evidence>